<gene>
    <name evidence="2" type="ORF">GCM10023320_57490</name>
</gene>
<proteinExistence type="predicted"/>
<protein>
    <recommendedName>
        <fullName evidence="1">Helix-turn-helix domain-containing protein</fullName>
    </recommendedName>
</protein>
<feature type="domain" description="Helix-turn-helix" evidence="1">
    <location>
        <begin position="8"/>
        <end position="54"/>
    </location>
</feature>
<dbReference type="Pfam" id="PF12728">
    <property type="entry name" value="HTH_17"/>
    <property type="match status" value="1"/>
</dbReference>
<dbReference type="Gene3D" id="1.10.1660.10">
    <property type="match status" value="1"/>
</dbReference>
<evidence type="ECO:0000313" key="3">
    <source>
        <dbReference type="Proteomes" id="UP001500804"/>
    </source>
</evidence>
<dbReference type="NCBIfam" id="TIGR01764">
    <property type="entry name" value="excise"/>
    <property type="match status" value="1"/>
</dbReference>
<dbReference type="InterPro" id="IPR009061">
    <property type="entry name" value="DNA-bd_dom_put_sf"/>
</dbReference>
<comment type="caution">
    <text evidence="2">The sequence shown here is derived from an EMBL/GenBank/DDBJ whole genome shotgun (WGS) entry which is preliminary data.</text>
</comment>
<dbReference type="Proteomes" id="UP001500804">
    <property type="component" value="Unassembled WGS sequence"/>
</dbReference>
<reference evidence="3" key="1">
    <citation type="journal article" date="2019" name="Int. J. Syst. Evol. Microbiol.">
        <title>The Global Catalogue of Microorganisms (GCM) 10K type strain sequencing project: providing services to taxonomists for standard genome sequencing and annotation.</title>
        <authorList>
            <consortium name="The Broad Institute Genomics Platform"/>
            <consortium name="The Broad Institute Genome Sequencing Center for Infectious Disease"/>
            <person name="Wu L."/>
            <person name="Ma J."/>
        </authorList>
    </citation>
    <scope>NUCLEOTIDE SEQUENCE [LARGE SCALE GENOMIC DNA]</scope>
    <source>
        <strain evidence="3">JCM 18302</strain>
    </source>
</reference>
<accession>A0ABP9NSE3</accession>
<evidence type="ECO:0000313" key="2">
    <source>
        <dbReference type="EMBL" id="GAA5132585.1"/>
    </source>
</evidence>
<dbReference type="RefSeq" id="WP_345609050.1">
    <property type="nucleotide sequence ID" value="NZ_BAABJO010000025.1"/>
</dbReference>
<organism evidence="2 3">
    <name type="scientific">Pseudonocardia adelaidensis</name>
    <dbReference type="NCBI Taxonomy" id="648754"/>
    <lineage>
        <taxon>Bacteria</taxon>
        <taxon>Bacillati</taxon>
        <taxon>Actinomycetota</taxon>
        <taxon>Actinomycetes</taxon>
        <taxon>Pseudonocardiales</taxon>
        <taxon>Pseudonocardiaceae</taxon>
        <taxon>Pseudonocardia</taxon>
    </lineage>
</organism>
<dbReference type="SUPFAM" id="SSF46955">
    <property type="entry name" value="Putative DNA-binding domain"/>
    <property type="match status" value="1"/>
</dbReference>
<dbReference type="InterPro" id="IPR010093">
    <property type="entry name" value="SinI_DNA-bd"/>
</dbReference>
<sequence>MDNVPPGLLTTTQLAKELNVSTKTIHRWVAAGKIRPTLTTPGNQFRFRLDDVLEQLGQPRKRPE</sequence>
<evidence type="ECO:0000259" key="1">
    <source>
        <dbReference type="Pfam" id="PF12728"/>
    </source>
</evidence>
<keyword evidence="3" id="KW-1185">Reference proteome</keyword>
<name>A0ABP9NSE3_9PSEU</name>
<dbReference type="InterPro" id="IPR041657">
    <property type="entry name" value="HTH_17"/>
</dbReference>
<dbReference type="EMBL" id="BAABJO010000025">
    <property type="protein sequence ID" value="GAA5132585.1"/>
    <property type="molecule type" value="Genomic_DNA"/>
</dbReference>